<name>A0A5J4NCE6_9TREM</name>
<reference evidence="1 2" key="1">
    <citation type="journal article" date="2019" name="Gigascience">
        <title>Whole-genome sequence of the oriental lung fluke Paragonimus westermani.</title>
        <authorList>
            <person name="Oey H."/>
            <person name="Zakrzewski M."/>
            <person name="Narain K."/>
            <person name="Devi K.R."/>
            <person name="Agatsuma T."/>
            <person name="Nawaratna S."/>
            <person name="Gobert G.N."/>
            <person name="Jones M.K."/>
            <person name="Ragan M.A."/>
            <person name="McManus D.P."/>
            <person name="Krause L."/>
        </authorList>
    </citation>
    <scope>NUCLEOTIDE SEQUENCE [LARGE SCALE GENOMIC DNA]</scope>
    <source>
        <strain evidence="1 2">IND2009</strain>
    </source>
</reference>
<dbReference type="Proteomes" id="UP000324629">
    <property type="component" value="Unassembled WGS sequence"/>
</dbReference>
<sequence length="286" mass="31928">MAPVNRSEPLELPRLSIPIRRMSQLSGSKEQFSGSAYCSSEQKRAYMAGSHSSDPKLMSTSSLWVRLCQLLAQDSTLETRMTMGKLLQQYSDSCVDLLGRDITDPGDLPAFTTLLCFGHSGPKFFKMFDRGVLKEDFPRHSSIQKERPAILHKLGGTGAENIQESWNKMCICLVSLITHRLFISTRDCVLDLMRIYRVAVESDSSFAPTLDNSGVQKTVVNFAAVRFELDWEGTKVIHQSLKEKSSRLLRMLFARNWSGSAAEIDRLRSNNLPSALGDSAATEALK</sequence>
<dbReference type="EMBL" id="QNGE01004050">
    <property type="protein sequence ID" value="KAA3673286.1"/>
    <property type="molecule type" value="Genomic_DNA"/>
</dbReference>
<evidence type="ECO:0000313" key="1">
    <source>
        <dbReference type="EMBL" id="KAA3673286.1"/>
    </source>
</evidence>
<keyword evidence="2" id="KW-1185">Reference proteome</keyword>
<protein>
    <submittedName>
        <fullName evidence="1">Uncharacterized protein</fullName>
    </submittedName>
</protein>
<gene>
    <name evidence="1" type="ORF">DEA37_0000682</name>
</gene>
<comment type="caution">
    <text evidence="1">The sequence shown here is derived from an EMBL/GenBank/DDBJ whole genome shotgun (WGS) entry which is preliminary data.</text>
</comment>
<dbReference type="AlphaFoldDB" id="A0A5J4NCE6"/>
<evidence type="ECO:0000313" key="2">
    <source>
        <dbReference type="Proteomes" id="UP000324629"/>
    </source>
</evidence>
<proteinExistence type="predicted"/>
<accession>A0A5J4NCE6</accession>
<organism evidence="1 2">
    <name type="scientific">Paragonimus westermani</name>
    <dbReference type="NCBI Taxonomy" id="34504"/>
    <lineage>
        <taxon>Eukaryota</taxon>
        <taxon>Metazoa</taxon>
        <taxon>Spiralia</taxon>
        <taxon>Lophotrochozoa</taxon>
        <taxon>Platyhelminthes</taxon>
        <taxon>Trematoda</taxon>
        <taxon>Digenea</taxon>
        <taxon>Plagiorchiida</taxon>
        <taxon>Troglotremata</taxon>
        <taxon>Troglotrematidae</taxon>
        <taxon>Paragonimus</taxon>
    </lineage>
</organism>